<dbReference type="OrthoDB" id="5818554at2759"/>
<reference evidence="6 7" key="1">
    <citation type="submission" date="2015-09" db="EMBL/GenBank/DDBJ databases">
        <title>Draft genome of the scarab beetle Oryctes borbonicus.</title>
        <authorList>
            <person name="Meyer J.M."/>
            <person name="Markov G.V."/>
            <person name="Baskaran P."/>
            <person name="Herrmann M."/>
            <person name="Sommer R.J."/>
            <person name="Roedelsperger C."/>
        </authorList>
    </citation>
    <scope>NUCLEOTIDE SEQUENCE [LARGE SCALE GENOMIC DNA]</scope>
    <source>
        <strain evidence="6">OB123</strain>
        <tissue evidence="6">Whole animal</tissue>
    </source>
</reference>
<dbReference type="Proteomes" id="UP000051574">
    <property type="component" value="Unassembled WGS sequence"/>
</dbReference>
<feature type="binding site" evidence="4">
    <location>
        <position position="131"/>
    </location>
    <ligand>
        <name>Mg(2+)</name>
        <dbReference type="ChEBI" id="CHEBI:18420"/>
    </ligand>
</feature>
<dbReference type="InterPro" id="IPR017850">
    <property type="entry name" value="Alkaline_phosphatase_core_sf"/>
</dbReference>
<keyword evidence="7" id="KW-1185">Reference proteome</keyword>
<comment type="cofactor">
    <cofactor evidence="4">
        <name>Zn(2+)</name>
        <dbReference type="ChEBI" id="CHEBI:29105"/>
    </cofactor>
    <text evidence="4">Binds 2 Zn(2+) ions.</text>
</comment>
<evidence type="ECO:0000313" key="7">
    <source>
        <dbReference type="Proteomes" id="UP000051574"/>
    </source>
</evidence>
<evidence type="ECO:0000256" key="5">
    <source>
        <dbReference type="RuleBase" id="RU003946"/>
    </source>
</evidence>
<keyword evidence="2" id="KW-0597">Phosphoprotein</keyword>
<evidence type="ECO:0000256" key="1">
    <source>
        <dbReference type="ARBA" id="ARBA00012647"/>
    </source>
</evidence>
<feature type="active site" description="Phosphoserine intermediate" evidence="3">
    <location>
        <position position="66"/>
    </location>
</feature>
<evidence type="ECO:0000256" key="3">
    <source>
        <dbReference type="PIRSR" id="PIRSR601952-1"/>
    </source>
</evidence>
<comment type="cofactor">
    <cofactor evidence="4">
        <name>Mg(2+)</name>
        <dbReference type="ChEBI" id="CHEBI:18420"/>
    </cofactor>
    <text evidence="4">Binds 1 Mg(2+) ion.</text>
</comment>
<feature type="binding site" evidence="4">
    <location>
        <position position="129"/>
    </location>
    <ligand>
        <name>Mg(2+)</name>
        <dbReference type="ChEBI" id="CHEBI:18420"/>
    </ligand>
</feature>
<proteinExistence type="inferred from homology"/>
<protein>
    <recommendedName>
        <fullName evidence="1">alkaline phosphatase</fullName>
        <ecNumber evidence="1">3.1.3.1</ecNumber>
    </recommendedName>
</protein>
<keyword evidence="4" id="KW-0479">Metal-binding</keyword>
<comment type="caution">
    <text evidence="6">The sequence shown here is derived from an EMBL/GenBank/DDBJ whole genome shotgun (WGS) entry which is preliminary data.</text>
</comment>
<name>A0A0T6BET4_9SCAR</name>
<gene>
    <name evidence="6" type="ORF">AMK59_1569</name>
</gene>
<dbReference type="GO" id="GO:0046872">
    <property type="term" value="F:metal ion binding"/>
    <property type="evidence" value="ECO:0007669"/>
    <property type="project" value="UniProtKB-KW"/>
</dbReference>
<feature type="non-terminal residue" evidence="6">
    <location>
        <position position="1"/>
    </location>
</feature>
<comment type="similarity">
    <text evidence="5">Belongs to the alkaline phosphatase family.</text>
</comment>
<evidence type="ECO:0000313" key="6">
    <source>
        <dbReference type="EMBL" id="KRT85850.1"/>
    </source>
</evidence>
<organism evidence="6 7">
    <name type="scientific">Oryctes borbonicus</name>
    <dbReference type="NCBI Taxonomy" id="1629725"/>
    <lineage>
        <taxon>Eukaryota</taxon>
        <taxon>Metazoa</taxon>
        <taxon>Ecdysozoa</taxon>
        <taxon>Arthropoda</taxon>
        <taxon>Hexapoda</taxon>
        <taxon>Insecta</taxon>
        <taxon>Pterygota</taxon>
        <taxon>Neoptera</taxon>
        <taxon>Endopterygota</taxon>
        <taxon>Coleoptera</taxon>
        <taxon>Polyphaga</taxon>
        <taxon>Scarabaeiformia</taxon>
        <taxon>Scarabaeidae</taxon>
        <taxon>Dynastinae</taxon>
        <taxon>Oryctes</taxon>
    </lineage>
</organism>
<dbReference type="EMBL" id="LJIG01001090">
    <property type="protein sequence ID" value="KRT85850.1"/>
    <property type="molecule type" value="Genomic_DNA"/>
</dbReference>
<dbReference type="PANTHER" id="PTHR11596">
    <property type="entry name" value="ALKALINE PHOSPHATASE"/>
    <property type="match status" value="1"/>
</dbReference>
<dbReference type="EC" id="3.1.3.1" evidence="1"/>
<dbReference type="PANTHER" id="PTHR11596:SF5">
    <property type="entry name" value="ALKALINE PHOSPHATASE"/>
    <property type="match status" value="1"/>
</dbReference>
<keyword evidence="4" id="KW-0862">Zinc</keyword>
<dbReference type="PRINTS" id="PR00113">
    <property type="entry name" value="ALKPHPHTASE"/>
</dbReference>
<evidence type="ECO:0000256" key="2">
    <source>
        <dbReference type="ARBA" id="ARBA00022553"/>
    </source>
</evidence>
<dbReference type="GO" id="GO:0004035">
    <property type="term" value="F:alkaline phosphatase activity"/>
    <property type="evidence" value="ECO:0007669"/>
    <property type="project" value="UniProtKB-EC"/>
</dbReference>
<feature type="binding site" evidence="4">
    <location>
        <position position="22"/>
    </location>
    <ligand>
        <name>Zn(2+)</name>
        <dbReference type="ChEBI" id="CHEBI:29105"/>
        <label>2</label>
    </ligand>
</feature>
<feature type="binding site" evidence="4">
    <location>
        <position position="22"/>
    </location>
    <ligand>
        <name>Mg(2+)</name>
        <dbReference type="ChEBI" id="CHEBI:18420"/>
    </ligand>
</feature>
<dbReference type="InterPro" id="IPR001952">
    <property type="entry name" value="Alkaline_phosphatase"/>
</dbReference>
<keyword evidence="4" id="KW-0460">Magnesium</keyword>
<dbReference type="AlphaFoldDB" id="A0A0T6BET4"/>
<dbReference type="SUPFAM" id="SSF53649">
    <property type="entry name" value="Alkaline phosphatase-like"/>
    <property type="match status" value="1"/>
</dbReference>
<dbReference type="Pfam" id="PF00245">
    <property type="entry name" value="Alk_phosphatase"/>
    <property type="match status" value="1"/>
</dbReference>
<evidence type="ECO:0000256" key="4">
    <source>
        <dbReference type="PIRSR" id="PIRSR601952-2"/>
    </source>
</evidence>
<sequence length="252" mass="27664">DRALRRVYNEGIAKNVIIFVADGMGLTTSTAARIYGKGEEGFLAFDKFPHIGVIKTYSANKYVADSCSTATAMFCGVKANQKTTGLDSTVDYSDCNGSLNPQARVPSILKWAQDAGKSTGFVTTTRVTHATPSALYAHAADRNWECETVMPQDSRVCKDIARQLVEDLPGKNINVIMGGGRQMLQSNVTEGDNDPIDTWACYSKDGRDLIKDWQDDKARREVSYAYVSNNGELQDLDTNTEFVLGINLDLHT</sequence>
<dbReference type="CDD" id="cd16012">
    <property type="entry name" value="ALP"/>
    <property type="match status" value="1"/>
</dbReference>
<dbReference type="SMART" id="SM00098">
    <property type="entry name" value="alkPPc"/>
    <property type="match status" value="1"/>
</dbReference>
<accession>A0A0T6BET4</accession>
<dbReference type="Gene3D" id="3.40.720.10">
    <property type="entry name" value="Alkaline Phosphatase, subunit A"/>
    <property type="match status" value="1"/>
</dbReference>